<dbReference type="EMBL" id="SPOI01000258">
    <property type="protein sequence ID" value="TIB30563.1"/>
    <property type="molecule type" value="Genomic_DNA"/>
</dbReference>
<organism evidence="2 3">
    <name type="scientific">Wallemia ichthyophaga</name>
    <dbReference type="NCBI Taxonomy" id="245174"/>
    <lineage>
        <taxon>Eukaryota</taxon>
        <taxon>Fungi</taxon>
        <taxon>Dikarya</taxon>
        <taxon>Basidiomycota</taxon>
        <taxon>Wallemiomycotina</taxon>
        <taxon>Wallemiomycetes</taxon>
        <taxon>Wallemiales</taxon>
        <taxon>Wallemiaceae</taxon>
        <taxon>Wallemia</taxon>
    </lineage>
</organism>
<feature type="compositionally biased region" description="Basic and acidic residues" evidence="1">
    <location>
        <begin position="593"/>
        <end position="604"/>
    </location>
</feature>
<feature type="region of interest" description="Disordered" evidence="1">
    <location>
        <begin position="650"/>
        <end position="683"/>
    </location>
</feature>
<evidence type="ECO:0000313" key="2">
    <source>
        <dbReference type="EMBL" id="TIB30563.1"/>
    </source>
</evidence>
<feature type="compositionally biased region" description="Basic and acidic residues" evidence="1">
    <location>
        <begin position="482"/>
        <end position="559"/>
    </location>
</feature>
<feature type="region of interest" description="Disordered" evidence="1">
    <location>
        <begin position="481"/>
        <end position="617"/>
    </location>
</feature>
<evidence type="ECO:0000313" key="3">
    <source>
        <dbReference type="Proteomes" id="UP000310689"/>
    </source>
</evidence>
<gene>
    <name evidence="2" type="ORF">E3P86_03482</name>
</gene>
<comment type="caution">
    <text evidence="2">The sequence shown here is derived from an EMBL/GenBank/DDBJ whole genome shotgun (WGS) entry which is preliminary data.</text>
</comment>
<reference evidence="2 3" key="1">
    <citation type="submission" date="2019-03" db="EMBL/GenBank/DDBJ databases">
        <title>Sequencing 23 genomes of Wallemia ichthyophaga.</title>
        <authorList>
            <person name="Gostincar C."/>
        </authorList>
    </citation>
    <scope>NUCLEOTIDE SEQUENCE [LARGE SCALE GENOMIC DNA]</scope>
    <source>
        <strain evidence="2 3">EXF-6200</strain>
    </source>
</reference>
<accession>A0A4T0IML1</accession>
<dbReference type="Proteomes" id="UP000310689">
    <property type="component" value="Unassembled WGS sequence"/>
</dbReference>
<sequence length="1661" mass="188317">MPALNFSRGVDDEHLIEKYDSPDPVDHDNQEAKVAYDKAYRARLRATYNWMPPETYLSRAYNIYNLSPLSKFKYRVDSSEMSERYGPANITPLINYSDLEHSLRSFVSSRHYVPIELIDVQINKGLDMALPGTIMFYIVCPSITAADGTNVLTTGDLEVSYNTDPPPKTWTNAARAQASEEYDKFLDECNRKKLAEDKRNRNETDDHRKMRNKQYDRVVSSKKEALLPDVPTLEEKYPSKTSVFVILPRSDPFENDPRDDPTIAKWPILLEGAMDSQVVQLFREWMGWRLNGVWSQSNLHTGHEIIDSFIENTWWYSEYYNVLPKRQNEFSVGWALPLQVGKNIDVVDITISHTQVSKLAKSGAREDNIPRLLPRIKEVLIRNTGLQLDRWIPVKATLCGITIDLSQKKRIRVNPTAHLSKDYEWNNDKEALEEFRLANFLRWLVAAFDQRSNTAAVERSLSRRETNVSFKKRPRVVKHVPGAKDRPAFKRPKIDKGARAQKIAEKSQIRGKEAELANGQEVEHEDKEGVESKGEDSQKVLEDAERERDIEGGYTEKKSKAAGATEKQTDGQDVAELTAEPTGAESEDADAEQESRKETDEKNKAGMIKTQRPRDSNTQIRYGKANKEEAEKELKKREARARRLREMTREDNGNVEESVQRLEERTAMEGRERRMTGVETESEEEIAIAMDAAIGRIEQACQQFTHPGTRQQGENELLAMNEALSPNEIPLLTIAVLENSQEYYAHFHLLTLLITTISPNSSPEISQCLLSYILSDRAVPVYVSVKAHLALVKATSLENLVVILNNIRQSSPSAAVGISRAILEEQNINLDEDNELQTKSFEDNVLPVLSNIVLHSLTYSHDHNVIKYTIPALEALLLYRNDQNDFIYNTATDSMHISVLIQLASPQVLHLILSVNTFDNETLGFMMKKVLNAIFSSSHPQDKDGWSLSLVHYLENAECMDICTKLSCHKSLLQSRNLNVILEQKGEEYVQKLFQLGSASLSQGAEAFADFLACWLSILASLESNRIIIPIEMCTLIAKGWLENKASPLDNSQEVVEEELDDIETEMKVILDPLAQLSRMESLPILDNVTEKLNMYNMLIETSGFLSDCNYDRLQTLVLFAGSIIADEGIGETPLIPTQIISSEQTVSALSMLVRSLAKLTTLFSSDMGLSPNVSGIIWKCFWARYLRTYGLIDCLSLPPLQALNNVGFYVEFQKVIEHSLLKWKSEEEVVEGLADTIESLPTLPALINFGSIIDIVLSNMHDWPYKLDKKLVKSCGTYISKMDRKAEQTSQYKSRIFYFISVMLNVIENPEFGANSQRHPYITNVKMGLNALVGLSETLDPYTYIETVSFIKDVLSQLIGVVQQHYKARIDIQMDVLSIFYSIIQNMDLGLDYDESTLRALPQTYVAPILNMWFENYLSIKYETGMDDSDEFSEGVETTTKILRELAAVDGSASDVNNEKNFSLFVLSYLDPVFKISRTIIQSNLTLQSDSIDLACTVLRSYPRSINLRISSSEENFFNTTLLNILNQAITSHWNASYTLLDGMESFIKHSADRKHGANVLSQILAIPLNAILMRLTFSRTLKQRLIKFISTMLNYEDTNLWLNRDLILSTIIQNLRCPEGSKAALQASLQSALMTGLDLATYRNILNELSTHIANMRRV</sequence>
<name>A0A4T0IML1_WALIC</name>
<evidence type="ECO:0000256" key="1">
    <source>
        <dbReference type="SAM" id="MobiDB-lite"/>
    </source>
</evidence>
<feature type="compositionally biased region" description="Basic and acidic residues" evidence="1">
    <location>
        <begin position="650"/>
        <end position="676"/>
    </location>
</feature>
<proteinExistence type="predicted"/>
<protein>
    <submittedName>
        <fullName evidence="2">Uncharacterized protein</fullName>
    </submittedName>
</protein>